<protein>
    <submittedName>
        <fullName evidence="2">PadR family transcriptional regulator</fullName>
    </submittedName>
</protein>
<dbReference type="SUPFAM" id="SSF46785">
    <property type="entry name" value="Winged helix' DNA-binding domain"/>
    <property type="match status" value="1"/>
</dbReference>
<dbReference type="InterPro" id="IPR036390">
    <property type="entry name" value="WH_DNA-bd_sf"/>
</dbReference>
<evidence type="ECO:0000313" key="2">
    <source>
        <dbReference type="EMBL" id="OHU21139.1"/>
    </source>
</evidence>
<organism evidence="2 3">
    <name type="scientific">Mycobacteroides franklinii</name>
    <dbReference type="NCBI Taxonomy" id="948102"/>
    <lineage>
        <taxon>Bacteria</taxon>
        <taxon>Bacillati</taxon>
        <taxon>Actinomycetota</taxon>
        <taxon>Actinomycetes</taxon>
        <taxon>Mycobacteriales</taxon>
        <taxon>Mycobacteriaceae</taxon>
        <taxon>Mycobacteroides</taxon>
    </lineage>
</organism>
<dbReference type="AlphaFoldDB" id="A0A1S1L224"/>
<dbReference type="Pfam" id="PF03551">
    <property type="entry name" value="PadR"/>
    <property type="match status" value="1"/>
</dbReference>
<accession>A0A1S1L224</accession>
<dbReference type="Gene3D" id="1.10.10.10">
    <property type="entry name" value="Winged helix-like DNA-binding domain superfamily/Winged helix DNA-binding domain"/>
    <property type="match status" value="1"/>
</dbReference>
<feature type="domain" description="Transcription regulator PadR N-terminal" evidence="1">
    <location>
        <begin position="19"/>
        <end position="94"/>
    </location>
</feature>
<dbReference type="InterPro" id="IPR036388">
    <property type="entry name" value="WH-like_DNA-bd_sf"/>
</dbReference>
<dbReference type="GeneID" id="57167247"/>
<dbReference type="EMBL" id="MLIK01000019">
    <property type="protein sequence ID" value="OHU21139.1"/>
    <property type="molecule type" value="Genomic_DNA"/>
</dbReference>
<name>A0A1S1L224_9MYCO</name>
<comment type="caution">
    <text evidence="2">The sequence shown here is derived from an EMBL/GenBank/DDBJ whole genome shotgun (WGS) entry which is preliminary data.</text>
</comment>
<reference evidence="2 3" key="1">
    <citation type="submission" date="2016-10" db="EMBL/GenBank/DDBJ databases">
        <title>Evaluation of Human, Veterinary and Environmental Mycobacterium chelonae Isolates by Core Genome Phylogenomic Analysis, Targeted Gene Comparison, and Anti-microbial Susceptibility Patterns: A Tale of Mistaken Identities.</title>
        <authorList>
            <person name="Fogelson S.B."/>
            <person name="Camus A.C."/>
            <person name="Lorenz W."/>
            <person name="Vasireddy R."/>
            <person name="Vasireddy S."/>
            <person name="Smith T."/>
            <person name="Brown-Elliott B.A."/>
            <person name="Wallace R.J.Jr."/>
            <person name="Hasan N.A."/>
            <person name="Reischl U."/>
            <person name="Sanchez S."/>
        </authorList>
    </citation>
    <scope>NUCLEOTIDE SEQUENCE [LARGE SCALE GENOMIC DNA]</scope>
    <source>
        <strain evidence="2 3">1559</strain>
    </source>
</reference>
<dbReference type="PANTHER" id="PTHR43252">
    <property type="entry name" value="TRANSCRIPTIONAL REGULATOR YQJI"/>
    <property type="match status" value="1"/>
</dbReference>
<dbReference type="Proteomes" id="UP000179616">
    <property type="component" value="Unassembled WGS sequence"/>
</dbReference>
<dbReference type="PANTHER" id="PTHR43252:SF2">
    <property type="entry name" value="TRANSCRIPTION REGULATOR, PADR-LIKE FAMILY"/>
    <property type="match status" value="1"/>
</dbReference>
<dbReference type="RefSeq" id="WP_070937609.1">
    <property type="nucleotide sequence ID" value="NZ_MLIK01000019.1"/>
</dbReference>
<evidence type="ECO:0000313" key="3">
    <source>
        <dbReference type="Proteomes" id="UP000179616"/>
    </source>
</evidence>
<dbReference type="STRING" id="948102.BKG76_10580"/>
<gene>
    <name evidence="2" type="ORF">BKG76_10580</name>
</gene>
<sequence length="227" mass="25556">MAATSSPGEPNLAATSWTILGMLSYKEEVSGYDIKKWADWSIRYFYWSPSFSQIYSELRKLEKLGLATSRLDLENGARSRRLYQITQQGMDALTQWVNEAPADPPVLKHSVVLRVMNGHLADPARLKELLTEHLSYAEEMHSQAAIDAEGARAQPGWAYSHLALKWAERYYESERNLTLKMLEDLDEAAAVFDDAESGTPKLIPGYWRKVEKDVEAVKGSTPQDSGT</sequence>
<proteinExistence type="predicted"/>
<dbReference type="InterPro" id="IPR005149">
    <property type="entry name" value="Tscrpt_reg_PadR_N"/>
</dbReference>
<dbReference type="OrthoDB" id="3746369at2"/>
<evidence type="ECO:0000259" key="1">
    <source>
        <dbReference type="Pfam" id="PF03551"/>
    </source>
</evidence>